<keyword evidence="3" id="KW-1185">Reference proteome</keyword>
<dbReference type="RefSeq" id="WP_007275342.1">
    <property type="nucleotide sequence ID" value="NZ_AOLM01000020.1"/>
</dbReference>
<accession>M0I549</accession>
<dbReference type="AlphaFoldDB" id="M0I549"/>
<evidence type="ECO:0000313" key="3">
    <source>
        <dbReference type="Proteomes" id="UP000011508"/>
    </source>
</evidence>
<name>M0I549_9EURY</name>
<comment type="caution">
    <text evidence="2">The sequence shown here is derived from an EMBL/GenBank/DDBJ whole genome shotgun (WGS) entry which is preliminary data.</text>
</comment>
<evidence type="ECO:0000313" key="2">
    <source>
        <dbReference type="EMBL" id="ELZ91143.1"/>
    </source>
</evidence>
<gene>
    <name evidence="2" type="ORF">C441_12450</name>
</gene>
<reference evidence="2 3" key="1">
    <citation type="journal article" date="2014" name="PLoS Genet.">
        <title>Phylogenetically driven sequencing of extremely halophilic archaea reveals strategies for static and dynamic osmo-response.</title>
        <authorList>
            <person name="Becker E.A."/>
            <person name="Seitzer P.M."/>
            <person name="Tritt A."/>
            <person name="Larsen D."/>
            <person name="Krusor M."/>
            <person name="Yao A.I."/>
            <person name="Wu D."/>
            <person name="Madern D."/>
            <person name="Eisen J.A."/>
            <person name="Darling A.E."/>
            <person name="Facciotti M.T."/>
        </authorList>
    </citation>
    <scope>NUCLEOTIDE SEQUENCE [LARGE SCALE GENOMIC DNA]</scope>
    <source>
        <strain evidence="2 3">ATCC BAA-897</strain>
    </source>
</reference>
<dbReference type="OrthoDB" id="346044at2157"/>
<evidence type="ECO:0000256" key="1">
    <source>
        <dbReference type="SAM" id="MobiDB-lite"/>
    </source>
</evidence>
<organism evidence="2 3">
    <name type="scientific">Haloferax sulfurifontis ATCC BAA-897</name>
    <dbReference type="NCBI Taxonomy" id="662480"/>
    <lineage>
        <taxon>Archaea</taxon>
        <taxon>Methanobacteriati</taxon>
        <taxon>Methanobacteriota</taxon>
        <taxon>Stenosarchaea group</taxon>
        <taxon>Halobacteria</taxon>
        <taxon>Halobacteriales</taxon>
        <taxon>Haloferacaceae</taxon>
        <taxon>Haloferax</taxon>
    </lineage>
</organism>
<dbReference type="EMBL" id="AOLM01000020">
    <property type="protein sequence ID" value="ELZ91143.1"/>
    <property type="molecule type" value="Genomic_DNA"/>
</dbReference>
<dbReference type="Proteomes" id="UP000011508">
    <property type="component" value="Unassembled WGS sequence"/>
</dbReference>
<proteinExistence type="predicted"/>
<sequence length="216" mass="24568">MRPSGQDDNIDDISPHVHLEVPKDKKAQWLEYALEHYRGNLTALIESAVDNTVSSHWVLEDDTESEARVDLTPLESELGELKEQVSTISSEMYKSSQEEMDNLSRMEFLRLAADVQDLLPVVWNPNALPDINETSRQSPENGDLILTTAPDIASHIDVSERLVRQACRHLEQEEPTVDSVVRDGVRCWFQTPDEPDVREQIVETDESDWSSEVNDD</sequence>
<feature type="region of interest" description="Disordered" evidence="1">
    <location>
        <begin position="196"/>
        <end position="216"/>
    </location>
</feature>
<feature type="compositionally biased region" description="Acidic residues" evidence="1">
    <location>
        <begin position="202"/>
        <end position="216"/>
    </location>
</feature>
<protein>
    <submittedName>
        <fullName evidence="2">Uncharacterized protein</fullName>
    </submittedName>
</protein>